<evidence type="ECO:0000256" key="1">
    <source>
        <dbReference type="SAM" id="MobiDB-lite"/>
    </source>
</evidence>
<proteinExistence type="predicted"/>
<reference evidence="2 3" key="1">
    <citation type="submission" date="2023-03" db="EMBL/GenBank/DDBJ databases">
        <title>Roseibium porphyridii sp. nov. and Roseibium rhodosorbium sp. nov. isolated from marine algae, Porphyridium cruentum and Rhodosorus marinus, respectively.</title>
        <authorList>
            <person name="Lee M.W."/>
            <person name="Choi B.J."/>
            <person name="Lee J.K."/>
            <person name="Choi D.G."/>
            <person name="Baek J.H."/>
            <person name="Bayburt H."/>
            <person name="Kim J.M."/>
            <person name="Han D.M."/>
            <person name="Kim K.H."/>
            <person name="Jeon C.O."/>
        </authorList>
    </citation>
    <scope>NUCLEOTIDE SEQUENCE [LARGE SCALE GENOMIC DNA]</scope>
    <source>
        <strain evidence="2 3">KMA01</strain>
    </source>
</reference>
<dbReference type="RefSeq" id="WP_285806033.1">
    <property type="nucleotide sequence ID" value="NZ_CP120863.1"/>
</dbReference>
<protein>
    <recommendedName>
        <fullName evidence="4">DUF3486 family protein</fullName>
    </recommendedName>
</protein>
<organism evidence="2 3">
    <name type="scientific">Roseibium porphyridii</name>
    <dbReference type="NCBI Taxonomy" id="2866279"/>
    <lineage>
        <taxon>Bacteria</taxon>
        <taxon>Pseudomonadati</taxon>
        <taxon>Pseudomonadota</taxon>
        <taxon>Alphaproteobacteria</taxon>
        <taxon>Hyphomicrobiales</taxon>
        <taxon>Stappiaceae</taxon>
        <taxon>Roseibium</taxon>
    </lineage>
</organism>
<feature type="region of interest" description="Disordered" evidence="1">
    <location>
        <begin position="450"/>
        <end position="481"/>
    </location>
</feature>
<evidence type="ECO:0000313" key="3">
    <source>
        <dbReference type="Proteomes" id="UP001209803"/>
    </source>
</evidence>
<accession>A0ABY8EZB9</accession>
<keyword evidence="3" id="KW-1185">Reference proteome</keyword>
<evidence type="ECO:0000313" key="2">
    <source>
        <dbReference type="EMBL" id="WFE88420.1"/>
    </source>
</evidence>
<sequence length="481" mass="53265">MKSYLGSLSPQAVEALVRNLERAKTEKNADPNIQFILAAAVKLLRKPQKVTPDMQGGAQRRGQIQRMFFSPLDDFLINEVLPNRQEGRIYRGILDKVWAWLCRDVMATDVKIVLEQAGNATVSGERVDALVQALRSRSVELISEALHRAEISEKEHRRIGVELGGERGVAEVRDILKVFSAEKWLLPLLQNIPDRINEHRLKKDMDVLRLVDKCSARFPDHVPVLAAALVERSETPSALCTFAGRLVGDDDPKAIAGSQFAPFVDVVMSEAERLQILAFEHRNHNPDPVAFSQALSEYHSLVRGVERDIDLTVTGKWHKQLSETKRSISGVVTRELDGAHGAIRRALRLPKHDQSGNLVVDQSAVDEAVRALRVVAMVRNASETFAVNEIGKRTRQAVEQTLEIMTRSLITDLGKAKGQQLEANTAAADTAIMLSEIYFGADYAAQLRRSRQSAVGKGSPKEGAAPKNPERKLVASALGRR</sequence>
<gene>
    <name evidence="2" type="ORF">K1718_19955</name>
</gene>
<dbReference type="EMBL" id="CP120863">
    <property type="protein sequence ID" value="WFE88420.1"/>
    <property type="molecule type" value="Genomic_DNA"/>
</dbReference>
<evidence type="ECO:0008006" key="4">
    <source>
        <dbReference type="Google" id="ProtNLM"/>
    </source>
</evidence>
<dbReference type="Proteomes" id="UP001209803">
    <property type="component" value="Chromosome"/>
</dbReference>
<name>A0ABY8EZB9_9HYPH</name>